<comment type="similarity">
    <text evidence="1">Belongs to the ROK (NagC/XylR) family.</text>
</comment>
<gene>
    <name evidence="3" type="ORF">caldi_02450</name>
</gene>
<dbReference type="Pfam" id="PF00480">
    <property type="entry name" value="ROK"/>
    <property type="match status" value="1"/>
</dbReference>
<dbReference type="EMBL" id="AP025628">
    <property type="protein sequence ID" value="BDG59155.1"/>
    <property type="molecule type" value="Genomic_DNA"/>
</dbReference>
<evidence type="ECO:0000313" key="3">
    <source>
        <dbReference type="EMBL" id="BDG59155.1"/>
    </source>
</evidence>
<name>A0AA35CKU1_9FIRM</name>
<dbReference type="PANTHER" id="PTHR18964">
    <property type="entry name" value="ROK (REPRESSOR, ORF, KINASE) FAMILY"/>
    <property type="match status" value="1"/>
</dbReference>
<dbReference type="InterPro" id="IPR000600">
    <property type="entry name" value="ROK"/>
</dbReference>
<dbReference type="AlphaFoldDB" id="A0AA35CKU1"/>
<feature type="transmembrane region" description="Helical" evidence="2">
    <location>
        <begin position="131"/>
        <end position="152"/>
    </location>
</feature>
<accession>A0AA35CKU1</accession>
<keyword evidence="4" id="KW-1185">Reference proteome</keyword>
<protein>
    <submittedName>
        <fullName evidence="3">Glucokinase</fullName>
    </submittedName>
</protein>
<dbReference type="InterPro" id="IPR049874">
    <property type="entry name" value="ROK_cs"/>
</dbReference>
<dbReference type="CDD" id="cd24076">
    <property type="entry name" value="ASKHA_ATPase_ROK_BsXylR-like"/>
    <property type="match status" value="1"/>
</dbReference>
<dbReference type="SUPFAM" id="SSF53067">
    <property type="entry name" value="Actin-like ATPase domain"/>
    <property type="match status" value="1"/>
</dbReference>
<dbReference type="PANTHER" id="PTHR18964:SF149">
    <property type="entry name" value="BIFUNCTIONAL UDP-N-ACETYLGLUCOSAMINE 2-EPIMERASE_N-ACETYLMANNOSAMINE KINASE"/>
    <property type="match status" value="1"/>
</dbReference>
<dbReference type="PROSITE" id="PS01125">
    <property type="entry name" value="ROK"/>
    <property type="match status" value="1"/>
</dbReference>
<sequence length="314" mass="32344">MEYVAAVDLGGTKIAAAIAGLDGRVLGRGVRPTAAGEGPGPVLGRMVEAVQEAAHAAGLDLGGARAMAVGAPGPLDPEAGVVLESPNLGWRDVPLRDILAERLGIPVRVENDANLAAYGEYRYGAGQGARYMVYLGIGTGIGFGLVVLGRIYHGATGNTEFGHMTVDLDGPLCGCGRHGCLEAIASGTALAREARAIVARRPDRLQPGETPAAPLVFRLAREGDGEAQQVLDRFVEALGAGVANLVNGLSPDRVVLGGGVMAAGDWLLERVREEARRRAFGAQWRATEVVRAGLGGDSGLYGAVALALDTVQGR</sequence>
<organism evidence="3 4">
    <name type="scientific">Caldinitratiruptor microaerophilus</name>
    <dbReference type="NCBI Taxonomy" id="671077"/>
    <lineage>
        <taxon>Bacteria</taxon>
        <taxon>Bacillati</taxon>
        <taxon>Bacillota</taxon>
        <taxon>Clostridia</taxon>
        <taxon>Eubacteriales</taxon>
        <taxon>Symbiobacteriaceae</taxon>
        <taxon>Caldinitratiruptor</taxon>
    </lineage>
</organism>
<dbReference type="KEGG" id="cmic:caldi_02450"/>
<evidence type="ECO:0000256" key="2">
    <source>
        <dbReference type="SAM" id="Phobius"/>
    </source>
</evidence>
<proteinExistence type="inferred from homology"/>
<dbReference type="RefSeq" id="WP_264843270.1">
    <property type="nucleotide sequence ID" value="NZ_AP025628.1"/>
</dbReference>
<evidence type="ECO:0000313" key="4">
    <source>
        <dbReference type="Proteomes" id="UP001163687"/>
    </source>
</evidence>
<keyword evidence="2" id="KW-0472">Membrane</keyword>
<keyword evidence="2" id="KW-0812">Transmembrane</keyword>
<dbReference type="Gene3D" id="3.30.420.40">
    <property type="match status" value="2"/>
</dbReference>
<dbReference type="InterPro" id="IPR043129">
    <property type="entry name" value="ATPase_NBD"/>
</dbReference>
<evidence type="ECO:0000256" key="1">
    <source>
        <dbReference type="ARBA" id="ARBA00006479"/>
    </source>
</evidence>
<dbReference type="Proteomes" id="UP001163687">
    <property type="component" value="Chromosome"/>
</dbReference>
<keyword evidence="2" id="KW-1133">Transmembrane helix</keyword>
<reference evidence="3" key="1">
    <citation type="submission" date="2022-03" db="EMBL/GenBank/DDBJ databases">
        <title>Complete genome sequence of Caldinitratiruptor microaerophilus.</title>
        <authorList>
            <person name="Mukaiyama R."/>
            <person name="Nishiyama T."/>
            <person name="Ueda K."/>
        </authorList>
    </citation>
    <scope>NUCLEOTIDE SEQUENCE</scope>
    <source>
        <strain evidence="3">JCM 16183</strain>
    </source>
</reference>